<dbReference type="Proteomes" id="UP000199024">
    <property type="component" value="Unassembled WGS sequence"/>
</dbReference>
<dbReference type="Pfam" id="PF13628">
    <property type="entry name" value="DUF4142"/>
    <property type="match status" value="1"/>
</dbReference>
<proteinExistence type="predicted"/>
<accession>A0A1I6MY68</accession>
<dbReference type="PANTHER" id="PTHR38593">
    <property type="entry name" value="BLR2558 PROTEIN"/>
    <property type="match status" value="1"/>
</dbReference>
<feature type="signal peptide" evidence="1">
    <location>
        <begin position="1"/>
        <end position="25"/>
    </location>
</feature>
<feature type="domain" description="DUF4142" evidence="2">
    <location>
        <begin position="31"/>
        <end position="164"/>
    </location>
</feature>
<dbReference type="AlphaFoldDB" id="A0A1I6MY68"/>
<sequence>MKMHTGMKCAAAGLSLVLGLGTALAQDTTSDDKKFLADAAQGNLYEINLAKLALQKSGDTNVKMFASKMIKDHEMLIASMKPLDRKLGVKEPTGPSIADRAKYEELKLKSGISFDRAYVEAMVKDHNNDLKAFMDEEQKTTNPEVKAAVAKGEAVVREHTEMIDGIAKQGGIDVPPMPGA</sequence>
<dbReference type="InterPro" id="IPR012347">
    <property type="entry name" value="Ferritin-like"/>
</dbReference>
<protein>
    <submittedName>
        <fullName evidence="3">Putative membrane protein</fullName>
    </submittedName>
</protein>
<dbReference type="STRING" id="474950.SAMN05421771_3722"/>
<keyword evidence="1" id="KW-0732">Signal</keyword>
<name>A0A1I6MY68_9BACT</name>
<keyword evidence="4" id="KW-1185">Reference proteome</keyword>
<dbReference type="EMBL" id="FOZL01000002">
    <property type="protein sequence ID" value="SFS20609.1"/>
    <property type="molecule type" value="Genomic_DNA"/>
</dbReference>
<gene>
    <name evidence="3" type="ORF">SAMN05421771_3722</name>
</gene>
<dbReference type="Gene3D" id="1.20.1260.10">
    <property type="match status" value="1"/>
</dbReference>
<dbReference type="RefSeq" id="WP_089842406.1">
    <property type="nucleotide sequence ID" value="NZ_FOZL01000002.1"/>
</dbReference>
<organism evidence="3 4">
    <name type="scientific">Granulicella pectinivorans</name>
    <dbReference type="NCBI Taxonomy" id="474950"/>
    <lineage>
        <taxon>Bacteria</taxon>
        <taxon>Pseudomonadati</taxon>
        <taxon>Acidobacteriota</taxon>
        <taxon>Terriglobia</taxon>
        <taxon>Terriglobales</taxon>
        <taxon>Acidobacteriaceae</taxon>
        <taxon>Granulicella</taxon>
    </lineage>
</organism>
<dbReference type="InterPro" id="IPR025419">
    <property type="entry name" value="DUF4142"/>
</dbReference>
<dbReference type="OrthoDB" id="9101320at2"/>
<reference evidence="3 4" key="1">
    <citation type="submission" date="2016-10" db="EMBL/GenBank/DDBJ databases">
        <authorList>
            <person name="de Groot N.N."/>
        </authorList>
    </citation>
    <scope>NUCLEOTIDE SEQUENCE [LARGE SCALE GENOMIC DNA]</scope>
    <source>
        <strain evidence="3 4">DSM 21001</strain>
    </source>
</reference>
<evidence type="ECO:0000313" key="4">
    <source>
        <dbReference type="Proteomes" id="UP000199024"/>
    </source>
</evidence>
<dbReference type="PANTHER" id="PTHR38593:SF1">
    <property type="entry name" value="BLR2558 PROTEIN"/>
    <property type="match status" value="1"/>
</dbReference>
<feature type="chain" id="PRO_5011550483" evidence="1">
    <location>
        <begin position="26"/>
        <end position="180"/>
    </location>
</feature>
<evidence type="ECO:0000259" key="2">
    <source>
        <dbReference type="Pfam" id="PF13628"/>
    </source>
</evidence>
<evidence type="ECO:0000256" key="1">
    <source>
        <dbReference type="SAM" id="SignalP"/>
    </source>
</evidence>
<evidence type="ECO:0000313" key="3">
    <source>
        <dbReference type="EMBL" id="SFS20609.1"/>
    </source>
</evidence>